<feature type="transmembrane region" description="Helical" evidence="7">
    <location>
        <begin position="280"/>
        <end position="301"/>
    </location>
</feature>
<accession>A0A0S4XMV2</accession>
<evidence type="ECO:0000256" key="6">
    <source>
        <dbReference type="ARBA" id="ARBA00023136"/>
    </source>
</evidence>
<keyword evidence="5 7" id="KW-1133">Transmembrane helix</keyword>
<dbReference type="InterPro" id="IPR039309">
    <property type="entry name" value="BT1"/>
</dbReference>
<keyword evidence="3" id="KW-0813">Transport</keyword>
<dbReference type="Pfam" id="PF03092">
    <property type="entry name" value="BT1"/>
    <property type="match status" value="1"/>
</dbReference>
<feature type="transmembrane region" description="Helical" evidence="7">
    <location>
        <begin position="344"/>
        <end position="366"/>
    </location>
</feature>
<evidence type="ECO:0000256" key="5">
    <source>
        <dbReference type="ARBA" id="ARBA00022989"/>
    </source>
</evidence>
<dbReference type="AlphaFoldDB" id="A0A0S4XMV2"/>
<feature type="transmembrane region" description="Helical" evidence="7">
    <location>
        <begin position="86"/>
        <end position="106"/>
    </location>
</feature>
<organism evidence="8">
    <name type="scientific">Sulfurovum sp. enrichment culture clone C5</name>
    <dbReference type="NCBI Taxonomy" id="497650"/>
    <lineage>
        <taxon>Bacteria</taxon>
        <taxon>Pseudomonadati</taxon>
        <taxon>Campylobacterota</taxon>
        <taxon>Epsilonproteobacteria</taxon>
        <taxon>Campylobacterales</taxon>
        <taxon>Sulfurovaceae</taxon>
        <taxon>Sulfurovum</taxon>
        <taxon>environmental samples</taxon>
    </lineage>
</organism>
<evidence type="ECO:0000256" key="4">
    <source>
        <dbReference type="ARBA" id="ARBA00022692"/>
    </source>
</evidence>
<feature type="transmembrane region" description="Helical" evidence="7">
    <location>
        <begin position="313"/>
        <end position="332"/>
    </location>
</feature>
<feature type="transmembrane region" description="Helical" evidence="7">
    <location>
        <begin position="251"/>
        <end position="268"/>
    </location>
</feature>
<keyword evidence="6 7" id="KW-0472">Membrane</keyword>
<name>A0A0S4XMV2_9BACT</name>
<evidence type="ECO:0000256" key="7">
    <source>
        <dbReference type="SAM" id="Phobius"/>
    </source>
</evidence>
<evidence type="ECO:0000256" key="3">
    <source>
        <dbReference type="ARBA" id="ARBA00022448"/>
    </source>
</evidence>
<dbReference type="PANTHER" id="PTHR31585">
    <property type="entry name" value="FOLATE-BIOPTERIN TRANSPORTER 1, CHLOROPLASTIC"/>
    <property type="match status" value="1"/>
</dbReference>
<sequence>MEIKQAILTPVLAIKARYIPLLLIYFAYGSSVFTAIVESFWVKNSLNLSAEALVALGVWLTVPWTIKMIFGQMVDSIPIFGSSRKAYVVIGALLLTIGILLMIGLIQESHLLSSFKKGNVYIFASVIMVVGYVIQDVVADTMSTEVVDRTRSQEEIEHELAMIQVLGRLSLGIAIFIVSGLGGWLADIYSYSTIYTISLFIPIISILGVIFIKLNPVESTPLNRPIFFGGFIFAVFVVFMGYNDIAYSQEIVFIISLIIILSMLKVLINDLDEKTKRHIVMAMIIIFVYRATPNVGPALQWWEIDVLKFDEPFFGTLSQIGAGIALLGMWISSRFIVQQAIGKVLIFLTIIGFFLSLPVIGMYYGLHTQLGLDAHTVALVDTAVSSPFSYISNVLMLALVAIYAPEGKRGTWFALMASLMNIALSASGLFTKYLNQIFVVTREVRENGVLTSVANYDNLGALLWIVTIIGTLIPLIVIWKFDPKKDKN</sequence>
<dbReference type="PANTHER" id="PTHR31585:SF0">
    <property type="entry name" value="FOLATE-BIOPTERIN TRANSPORTER 1, CHLOROPLASTIC"/>
    <property type="match status" value="1"/>
</dbReference>
<dbReference type="GO" id="GO:0016020">
    <property type="term" value="C:membrane"/>
    <property type="evidence" value="ECO:0007669"/>
    <property type="project" value="UniProtKB-SubCell"/>
</dbReference>
<feature type="transmembrane region" description="Helical" evidence="7">
    <location>
        <begin position="118"/>
        <end position="139"/>
    </location>
</feature>
<evidence type="ECO:0000256" key="2">
    <source>
        <dbReference type="ARBA" id="ARBA00007015"/>
    </source>
</evidence>
<keyword evidence="4 7" id="KW-0812">Transmembrane</keyword>
<dbReference type="EMBL" id="FAXN01000015">
    <property type="protein sequence ID" value="CUV65073.1"/>
    <property type="molecule type" value="Genomic_DNA"/>
</dbReference>
<feature type="transmembrane region" description="Helical" evidence="7">
    <location>
        <begin position="386"/>
        <end position="404"/>
    </location>
</feature>
<protein>
    <submittedName>
        <fullName evidence="8">Putative membrane protein</fullName>
    </submittedName>
</protein>
<feature type="transmembrane region" description="Helical" evidence="7">
    <location>
        <begin position="21"/>
        <end position="42"/>
    </location>
</feature>
<reference evidence="8" key="1">
    <citation type="submission" date="2015-11" db="EMBL/GenBank/DDBJ databases">
        <authorList>
            <person name="Zhang Y."/>
            <person name="Guo Z."/>
        </authorList>
    </citation>
    <scope>NUCLEOTIDE SEQUENCE</scope>
    <source>
        <strain evidence="8">BN30871</strain>
    </source>
</reference>
<feature type="transmembrane region" description="Helical" evidence="7">
    <location>
        <begin position="411"/>
        <end position="430"/>
    </location>
</feature>
<feature type="transmembrane region" description="Helical" evidence="7">
    <location>
        <begin position="192"/>
        <end position="214"/>
    </location>
</feature>
<feature type="transmembrane region" description="Helical" evidence="7">
    <location>
        <begin position="461"/>
        <end position="479"/>
    </location>
</feature>
<feature type="transmembrane region" description="Helical" evidence="7">
    <location>
        <begin position="48"/>
        <end position="66"/>
    </location>
</feature>
<proteinExistence type="inferred from homology"/>
<feature type="transmembrane region" description="Helical" evidence="7">
    <location>
        <begin position="160"/>
        <end position="186"/>
    </location>
</feature>
<dbReference type="InterPro" id="IPR036259">
    <property type="entry name" value="MFS_trans_sf"/>
</dbReference>
<feature type="transmembrane region" description="Helical" evidence="7">
    <location>
        <begin position="226"/>
        <end position="245"/>
    </location>
</feature>
<gene>
    <name evidence="8" type="ORF">BN3087_170026</name>
</gene>
<comment type="subcellular location">
    <subcellularLocation>
        <location evidence="1">Membrane</location>
        <topology evidence="1">Multi-pass membrane protein</topology>
    </subcellularLocation>
</comment>
<evidence type="ECO:0000256" key="1">
    <source>
        <dbReference type="ARBA" id="ARBA00004141"/>
    </source>
</evidence>
<dbReference type="Gene3D" id="1.20.1250.20">
    <property type="entry name" value="MFS general substrate transporter like domains"/>
    <property type="match status" value="1"/>
</dbReference>
<evidence type="ECO:0000313" key="8">
    <source>
        <dbReference type="EMBL" id="CUV65073.1"/>
    </source>
</evidence>
<dbReference type="SUPFAM" id="SSF103473">
    <property type="entry name" value="MFS general substrate transporter"/>
    <property type="match status" value="1"/>
</dbReference>
<comment type="similarity">
    <text evidence="2">Belongs to the major facilitator superfamily. Folate-biopterin transporter (TC 2.A.71) family.</text>
</comment>